<dbReference type="RefSeq" id="WP_006872568.1">
    <property type="nucleotide sequence ID" value="NZ_JH413848.1"/>
</dbReference>
<dbReference type="HOGENOM" id="CLU_009583_0_3_6"/>
<dbReference type="AlphaFoldDB" id="G9ETR4"/>
<sequence length="381" mass="42549">MNNPHKIIHIITGLDVGGAEQMLKRLLLSDPDSKNKVLIISLSGMGAIGVYLELAGYQVQALDFRRLSSLSTNFRALVRLIKANKPAMVQTWMYHADFFGGLAARMAGCRNVVWGIRNTFVPLNSRKTYWLMRLCAMLSYVVPKKIICVAEAAKKKHVSYGYHAKKMLVIPNGFDFTCFDAQRVDNKRIRQEFGIGASDFVVGCVGRLHLDKGQDIFITAVALLEKIHNQRMHFMLVGRGCDHKNAELMHQIDSFGLTSSFILLGERHDIPECLAAMDVFCMPSRTEGFPNGLGEAMSMGLPCVATHVGDAKVLTGDTAVLVAADDAMALAVGLTKMICMHPEERKRLGIRAATRVREQFSIDKARDRFYELYREITELSY</sequence>
<dbReference type="PANTHER" id="PTHR12526:SF638">
    <property type="entry name" value="SPORE COAT PROTEIN SA"/>
    <property type="match status" value="1"/>
</dbReference>
<keyword evidence="3" id="KW-1185">Reference proteome</keyword>
<dbReference type="eggNOG" id="COG0438">
    <property type="taxonomic scope" value="Bacteria"/>
</dbReference>
<name>G9ETR4_9GAMM</name>
<evidence type="ECO:0000313" key="2">
    <source>
        <dbReference type="EMBL" id="EHL29265.1"/>
    </source>
</evidence>
<dbReference type="Pfam" id="PF13439">
    <property type="entry name" value="Glyco_transf_4"/>
    <property type="match status" value="1"/>
</dbReference>
<dbReference type="SUPFAM" id="SSF53756">
    <property type="entry name" value="UDP-Glycosyltransferase/glycogen phosphorylase"/>
    <property type="match status" value="1"/>
</dbReference>
<evidence type="ECO:0000259" key="1">
    <source>
        <dbReference type="Pfam" id="PF13439"/>
    </source>
</evidence>
<feature type="domain" description="Glycosyltransferase subfamily 4-like N-terminal" evidence="1">
    <location>
        <begin position="16"/>
        <end position="175"/>
    </location>
</feature>
<protein>
    <recommendedName>
        <fullName evidence="1">Glycosyltransferase subfamily 4-like N-terminal domain-containing protein</fullName>
    </recommendedName>
</protein>
<dbReference type="PANTHER" id="PTHR12526">
    <property type="entry name" value="GLYCOSYLTRANSFERASE"/>
    <property type="match status" value="1"/>
</dbReference>
<dbReference type="CDD" id="cd03807">
    <property type="entry name" value="GT4_WbnK-like"/>
    <property type="match status" value="1"/>
</dbReference>
<proteinExistence type="predicted"/>
<reference evidence="2 3" key="1">
    <citation type="journal article" date="2011" name="BMC Genomics">
        <title>Insight into cross-talk between intra-amoebal pathogens.</title>
        <authorList>
            <person name="Gimenez G."/>
            <person name="Bertelli C."/>
            <person name="Moliner C."/>
            <person name="Robert C."/>
            <person name="Raoult D."/>
            <person name="Fournier P.E."/>
            <person name="Greub G."/>
        </authorList>
    </citation>
    <scope>NUCLEOTIDE SEQUENCE [LARGE SCALE GENOMIC DNA]</scope>
    <source>
        <strain evidence="2 3">LLAP12</strain>
    </source>
</reference>
<dbReference type="Pfam" id="PF13692">
    <property type="entry name" value="Glyco_trans_1_4"/>
    <property type="match status" value="1"/>
</dbReference>
<dbReference type="EMBL" id="JH413848">
    <property type="protein sequence ID" value="EHL29265.1"/>
    <property type="molecule type" value="Genomic_DNA"/>
</dbReference>
<dbReference type="Proteomes" id="UP000002770">
    <property type="component" value="Unassembled WGS sequence"/>
</dbReference>
<dbReference type="GO" id="GO:0016757">
    <property type="term" value="F:glycosyltransferase activity"/>
    <property type="evidence" value="ECO:0007669"/>
    <property type="project" value="TreeGrafter"/>
</dbReference>
<evidence type="ECO:0000313" key="3">
    <source>
        <dbReference type="Proteomes" id="UP000002770"/>
    </source>
</evidence>
<dbReference type="InterPro" id="IPR028098">
    <property type="entry name" value="Glyco_trans_4-like_N"/>
</dbReference>
<gene>
    <name evidence="2" type="ORF">LDG_8700</name>
</gene>
<dbReference type="OrthoDB" id="9768937at2"/>
<organism evidence="2 3">
    <name type="scientific">Legionella drancourtii LLAP12</name>
    <dbReference type="NCBI Taxonomy" id="658187"/>
    <lineage>
        <taxon>Bacteria</taxon>
        <taxon>Pseudomonadati</taxon>
        <taxon>Pseudomonadota</taxon>
        <taxon>Gammaproteobacteria</taxon>
        <taxon>Legionellales</taxon>
        <taxon>Legionellaceae</taxon>
        <taxon>Legionella</taxon>
    </lineage>
</organism>
<dbReference type="InParanoid" id="G9ETR4"/>
<dbReference type="STRING" id="658187.LDG_8700"/>
<accession>G9ETR4</accession>
<dbReference type="Gene3D" id="3.40.50.2000">
    <property type="entry name" value="Glycogen Phosphorylase B"/>
    <property type="match status" value="2"/>
</dbReference>